<keyword evidence="2" id="KW-1185">Reference proteome</keyword>
<dbReference type="Proteomes" id="UP000242886">
    <property type="component" value="Chromosome SDENCHOL"/>
</dbReference>
<dbReference type="GO" id="GO:0008111">
    <property type="term" value="F:alpha-methylacyl-CoA racemase activity"/>
    <property type="evidence" value="ECO:0007669"/>
    <property type="project" value="UniProtKB-EC"/>
</dbReference>
<dbReference type="InterPro" id="IPR023606">
    <property type="entry name" value="CoA-Trfase_III_dom_1_sf"/>
</dbReference>
<dbReference type="AlphaFoldDB" id="A0A7Z7MUH7"/>
<dbReference type="RefSeq" id="WP_197706824.1">
    <property type="nucleotide sequence ID" value="NZ_LT837803.1"/>
</dbReference>
<dbReference type="SUPFAM" id="SSF89796">
    <property type="entry name" value="CoA-transferase family III (CaiB/BaiF)"/>
    <property type="match status" value="1"/>
</dbReference>
<dbReference type="InterPro" id="IPR003673">
    <property type="entry name" value="CoA-Trfase_fam_III"/>
</dbReference>
<sequence length="394" mass="41573">MSKPLAGVRVLDFSQLLPGPLCTQHLADMGAEVLKIENRATGDAARPSPTGELPLLFLLANRNKRSLSVDLRQPEGQALVHKLAEDADVVVEGFRPGVMARLGMDYATLAAINPKIVYCSITGYGQNGPYAAKGGHDINYQCHSGILEQSGAAGGPPAPGNFQAADLGGGVLSAAMGILAALFDAQRSGRGRHVDVAMTDCAMAHAIMPLAAVESYGAGRPLPRGDDYTTGRLPCYGVYETADGRHLALGAIEPQFWQNFCTAAGRPDLIDQGWALGDEAPAAKAVIAELVGSRSLAEWSALLENVDGCATPVLRLDEVIEHPHTRARGMIVSGHRPDGDGSAYRQYAFPLKMTDFEFSIACPPPLLGEHNDEILSALGYGAEEIAALRAKGVV</sequence>
<dbReference type="EMBL" id="LT837803">
    <property type="protein sequence ID" value="SMB22559.1"/>
    <property type="molecule type" value="Genomic_DNA"/>
</dbReference>
<gene>
    <name evidence="1" type="ORF">SDENCHOL_10626</name>
</gene>
<protein>
    <submittedName>
        <fullName evidence="1">Alpha-methylacyl-CoA racemase</fullName>
        <ecNumber evidence="1">5.1.99.4</ecNumber>
    </submittedName>
</protein>
<evidence type="ECO:0000313" key="2">
    <source>
        <dbReference type="Proteomes" id="UP000242886"/>
    </source>
</evidence>
<proteinExistence type="predicted"/>
<reference evidence="1" key="1">
    <citation type="submission" date="2017-03" db="EMBL/GenBank/DDBJ databases">
        <authorList>
            <consortium name="AG Boll"/>
        </authorList>
    </citation>
    <scope>NUCLEOTIDE SEQUENCE [LARGE SCALE GENOMIC DNA]</scope>
    <source>
        <strain evidence="1">Chol</strain>
    </source>
</reference>
<evidence type="ECO:0000313" key="1">
    <source>
        <dbReference type="EMBL" id="SMB22559.1"/>
    </source>
</evidence>
<keyword evidence="1" id="KW-0413">Isomerase</keyword>
<dbReference type="PANTHER" id="PTHR48228:SF5">
    <property type="entry name" value="ALPHA-METHYLACYL-COA RACEMASE"/>
    <property type="match status" value="1"/>
</dbReference>
<dbReference type="Pfam" id="PF02515">
    <property type="entry name" value="CoA_transf_3"/>
    <property type="match status" value="1"/>
</dbReference>
<dbReference type="InterPro" id="IPR050509">
    <property type="entry name" value="CoA-transferase_III"/>
</dbReference>
<dbReference type="PANTHER" id="PTHR48228">
    <property type="entry name" value="SUCCINYL-COA--D-CITRAMALATE COA-TRANSFERASE"/>
    <property type="match status" value="1"/>
</dbReference>
<name>A0A7Z7MUH7_9PROT</name>
<dbReference type="EC" id="5.1.99.4" evidence="1"/>
<organism evidence="1 2">
    <name type="scientific">Sterolibacterium denitrificans</name>
    <dbReference type="NCBI Taxonomy" id="157592"/>
    <lineage>
        <taxon>Bacteria</taxon>
        <taxon>Pseudomonadati</taxon>
        <taxon>Pseudomonadota</taxon>
        <taxon>Betaproteobacteria</taxon>
        <taxon>Nitrosomonadales</taxon>
        <taxon>Sterolibacteriaceae</taxon>
        <taxon>Sterolibacterium</taxon>
    </lineage>
</organism>
<dbReference type="Gene3D" id="3.40.50.10540">
    <property type="entry name" value="Crotonobetainyl-coa:carnitine coa-transferase, domain 1"/>
    <property type="match status" value="2"/>
</dbReference>
<accession>A0A7Z7MUH7</accession>